<evidence type="ECO:0000259" key="7">
    <source>
        <dbReference type="Pfam" id="PF22692"/>
    </source>
</evidence>
<evidence type="ECO:0000256" key="2">
    <source>
        <dbReference type="ARBA" id="ARBA00009677"/>
    </source>
</evidence>
<evidence type="ECO:0000256" key="3">
    <source>
        <dbReference type="ARBA" id="ARBA00023143"/>
    </source>
</evidence>
<keyword evidence="9" id="KW-1185">Reference proteome</keyword>
<dbReference type="InterPro" id="IPR037058">
    <property type="entry name" value="Falgellar_hook_FlgE_sf"/>
</dbReference>
<keyword evidence="3 4" id="KW-0975">Bacterial flagellum</keyword>
<dbReference type="PANTHER" id="PTHR30435">
    <property type="entry name" value="FLAGELLAR PROTEIN"/>
    <property type="match status" value="1"/>
</dbReference>
<dbReference type="Proteomes" id="UP001596456">
    <property type="component" value="Unassembled WGS sequence"/>
</dbReference>
<proteinExistence type="inferred from homology"/>
<sequence>MSIYSAMYSGVSGLAAQSAKFAAISDNISNSSTVGYKRSGVQFSTLVTSASNQGSYSAGGVKADLHTEVSRGGIVQATTSATDMAIAGRGFFVVSNRSAAVNGDAPSYMLTRSGAFRVDENGNLHNTAGYFLQGWKLGPDGKVVGGEPSRTSFTGLETVNLSSITGLAKATTQIDFAANLPASQTGQTPAAQPFSTSVDYYTPLGGTGRLTLQWAPQSTDNQWNLTVYDGATSLGTVNIEFNGNTATAGPPGSLNTMSEVGASPTLDVDAAAGTLKLDVNGQPIVVNLGRPNQTGGLTQWGDDYVPTKINKDGASYAPLERVEIGDDGIMTAIYKNGLRQAVYQIPVADVTNPDGLRRMDGNAFQVSRESGDYYLWDAGSGKAGAVDGSALEASNVDIAEELTSIIETQRAYSSNAKIIQTADEMLDEVSRLMR</sequence>
<accession>A0ABW2KZ43</accession>
<keyword evidence="8" id="KW-0282">Flagellum</keyword>
<keyword evidence="8" id="KW-0966">Cell projection</keyword>
<evidence type="ECO:0000259" key="5">
    <source>
        <dbReference type="Pfam" id="PF00460"/>
    </source>
</evidence>
<comment type="subcellular location">
    <subcellularLocation>
        <location evidence="1 4">Bacterial flagellum basal body</location>
    </subcellularLocation>
</comment>
<evidence type="ECO:0000256" key="1">
    <source>
        <dbReference type="ARBA" id="ARBA00004117"/>
    </source>
</evidence>
<evidence type="ECO:0000313" key="9">
    <source>
        <dbReference type="Proteomes" id="UP001596456"/>
    </source>
</evidence>
<comment type="similarity">
    <text evidence="2 4">Belongs to the flagella basal body rod proteins family.</text>
</comment>
<dbReference type="NCBIfam" id="TIGR03506">
    <property type="entry name" value="FlgEFG_subfam"/>
    <property type="match status" value="1"/>
</dbReference>
<dbReference type="Pfam" id="PF06429">
    <property type="entry name" value="Flg_bbr_C"/>
    <property type="match status" value="1"/>
</dbReference>
<dbReference type="InterPro" id="IPR037925">
    <property type="entry name" value="FlgE/F/G-like"/>
</dbReference>
<protein>
    <recommendedName>
        <fullName evidence="4">Flagellar hook protein FlgE</fullName>
    </recommendedName>
</protein>
<gene>
    <name evidence="8" type="ORF">ACFQPS_18995</name>
</gene>
<feature type="domain" description="Flagellar hook protein FlgE/F/G-like D1" evidence="7">
    <location>
        <begin position="85"/>
        <end position="134"/>
    </location>
</feature>
<dbReference type="InterPro" id="IPR053967">
    <property type="entry name" value="LlgE_F_G-like_D1"/>
</dbReference>
<dbReference type="InterPro" id="IPR019776">
    <property type="entry name" value="Flagellar_basal_body_rod_CS"/>
</dbReference>
<dbReference type="EMBL" id="JBHTCM010000028">
    <property type="protein sequence ID" value="MFC7335262.1"/>
    <property type="molecule type" value="Genomic_DNA"/>
</dbReference>
<organism evidence="8 9">
    <name type="scientific">Rhodocista pekingensis</name>
    <dbReference type="NCBI Taxonomy" id="201185"/>
    <lineage>
        <taxon>Bacteria</taxon>
        <taxon>Pseudomonadati</taxon>
        <taxon>Pseudomonadota</taxon>
        <taxon>Alphaproteobacteria</taxon>
        <taxon>Rhodospirillales</taxon>
        <taxon>Azospirillaceae</taxon>
        <taxon>Rhodocista</taxon>
    </lineage>
</organism>
<dbReference type="Pfam" id="PF22692">
    <property type="entry name" value="LlgE_F_G_D1"/>
    <property type="match status" value="1"/>
</dbReference>
<dbReference type="Pfam" id="PF00460">
    <property type="entry name" value="Flg_bb_rod"/>
    <property type="match status" value="1"/>
</dbReference>
<dbReference type="SUPFAM" id="SSF117143">
    <property type="entry name" value="Flagellar hook protein flgE"/>
    <property type="match status" value="1"/>
</dbReference>
<comment type="function">
    <text evidence="4">A flexible structure which links the flagellar filament to the drive apparatus in the basal body.</text>
</comment>
<feature type="domain" description="Flagellar basal-body/hook protein C-terminal" evidence="6">
    <location>
        <begin position="390"/>
        <end position="432"/>
    </location>
</feature>
<dbReference type="InterPro" id="IPR010930">
    <property type="entry name" value="Flg_bb/hook_C_dom"/>
</dbReference>
<dbReference type="Gene3D" id="2.60.98.20">
    <property type="entry name" value="Flagellar hook protein FlgE"/>
    <property type="match status" value="1"/>
</dbReference>
<feature type="domain" description="Flagellar basal body rod protein N-terminal" evidence="5">
    <location>
        <begin position="7"/>
        <end position="37"/>
    </location>
</feature>
<dbReference type="PROSITE" id="PS00588">
    <property type="entry name" value="FLAGELLA_BB_ROD"/>
    <property type="match status" value="1"/>
</dbReference>
<evidence type="ECO:0000313" key="8">
    <source>
        <dbReference type="EMBL" id="MFC7335262.1"/>
    </source>
</evidence>
<evidence type="ECO:0000259" key="6">
    <source>
        <dbReference type="Pfam" id="PF06429"/>
    </source>
</evidence>
<name>A0ABW2KZ43_9PROT</name>
<keyword evidence="8" id="KW-0969">Cilium</keyword>
<dbReference type="RefSeq" id="WP_377360795.1">
    <property type="nucleotide sequence ID" value="NZ_JBHTCM010000028.1"/>
</dbReference>
<evidence type="ECO:0000256" key="4">
    <source>
        <dbReference type="RuleBase" id="RU362116"/>
    </source>
</evidence>
<reference evidence="9" key="1">
    <citation type="journal article" date="2019" name="Int. J. Syst. Evol. Microbiol.">
        <title>The Global Catalogue of Microorganisms (GCM) 10K type strain sequencing project: providing services to taxonomists for standard genome sequencing and annotation.</title>
        <authorList>
            <consortium name="The Broad Institute Genomics Platform"/>
            <consortium name="The Broad Institute Genome Sequencing Center for Infectious Disease"/>
            <person name="Wu L."/>
            <person name="Ma J."/>
        </authorList>
    </citation>
    <scope>NUCLEOTIDE SEQUENCE [LARGE SCALE GENOMIC DNA]</scope>
    <source>
        <strain evidence="9">CGMCC 1.16275</strain>
    </source>
</reference>
<dbReference type="InterPro" id="IPR001444">
    <property type="entry name" value="Flag_bb_rod_N"/>
</dbReference>
<dbReference type="InterPro" id="IPR020013">
    <property type="entry name" value="Flagellar_FlgE/F/G"/>
</dbReference>
<comment type="caution">
    <text evidence="8">The sequence shown here is derived from an EMBL/GenBank/DDBJ whole genome shotgun (WGS) entry which is preliminary data.</text>
</comment>
<dbReference type="PANTHER" id="PTHR30435:SF1">
    <property type="entry name" value="FLAGELLAR HOOK PROTEIN FLGE"/>
    <property type="match status" value="1"/>
</dbReference>